<evidence type="ECO:0000313" key="4">
    <source>
        <dbReference type="Proteomes" id="UP000029714"/>
    </source>
</evidence>
<dbReference type="EMBL" id="JRMP02000008">
    <property type="protein sequence ID" value="TLD94320.1"/>
    <property type="molecule type" value="Genomic_DNA"/>
</dbReference>
<dbReference type="AlphaFoldDB" id="A0A4U8T476"/>
<name>A0A4U8T476_9HELI</name>
<dbReference type="STRING" id="1548018.LS64_04980"/>
<reference evidence="3 4" key="2">
    <citation type="journal article" date="2016" name="Infect. Immun.">
        <title>Helicobacter saguini, a Novel Helicobacter Isolated from Cotton-Top Tamarins with Ulcerative Colitis, Has Proinflammatory Properties and Induces Typhlocolitis and Dysplasia in Gnotobiotic IL-10-/- Mice.</title>
        <authorList>
            <person name="Shen Z."/>
            <person name="Mannion A."/>
            <person name="Whary M.T."/>
            <person name="Muthupalani S."/>
            <person name="Sheh A."/>
            <person name="Feng Y."/>
            <person name="Gong G."/>
            <person name="Vandamme P."/>
            <person name="Holcombe H.R."/>
            <person name="Paster B.J."/>
            <person name="Fox J.G."/>
        </authorList>
    </citation>
    <scope>NUCLEOTIDE SEQUENCE [LARGE SCALE GENOMIC DNA]</scope>
    <source>
        <strain evidence="3 4">MIT 97-6194</strain>
    </source>
</reference>
<organism evidence="3 4">
    <name type="scientific">Helicobacter saguini</name>
    <dbReference type="NCBI Taxonomy" id="1548018"/>
    <lineage>
        <taxon>Bacteria</taxon>
        <taxon>Pseudomonadati</taxon>
        <taxon>Campylobacterota</taxon>
        <taxon>Epsilonproteobacteria</taxon>
        <taxon>Campylobacterales</taxon>
        <taxon>Helicobacteraceae</taxon>
        <taxon>Helicobacter</taxon>
    </lineage>
</organism>
<dbReference type="PANTHER" id="PTHR30160">
    <property type="entry name" value="TETRAACYLDISACCHARIDE 4'-KINASE-RELATED"/>
    <property type="match status" value="1"/>
</dbReference>
<gene>
    <name evidence="3" type="ORF">LS64_006285</name>
</gene>
<dbReference type="PANTHER" id="PTHR30160:SF1">
    <property type="entry name" value="LIPOPOLYSACCHARIDE 1,2-N-ACETYLGLUCOSAMINETRANSFERASE-RELATED"/>
    <property type="match status" value="1"/>
</dbReference>
<dbReference type="GO" id="GO:0009244">
    <property type="term" value="P:lipopolysaccharide core region biosynthetic process"/>
    <property type="evidence" value="ECO:0007669"/>
    <property type="project" value="TreeGrafter"/>
</dbReference>
<evidence type="ECO:0000256" key="1">
    <source>
        <dbReference type="ARBA" id="ARBA00022676"/>
    </source>
</evidence>
<dbReference type="GO" id="GO:0008713">
    <property type="term" value="F:ADP-heptose-lipopolysaccharide heptosyltransferase activity"/>
    <property type="evidence" value="ECO:0007669"/>
    <property type="project" value="TreeGrafter"/>
</dbReference>
<proteinExistence type="predicted"/>
<dbReference type="Gene3D" id="3.40.50.2000">
    <property type="entry name" value="Glycogen Phosphorylase B"/>
    <property type="match status" value="2"/>
</dbReference>
<dbReference type="OrthoDB" id="9797795at2"/>
<keyword evidence="4" id="KW-1185">Reference proteome</keyword>
<evidence type="ECO:0000256" key="2">
    <source>
        <dbReference type="ARBA" id="ARBA00022679"/>
    </source>
</evidence>
<sequence length="908" mass="104629">MRDLSFGIILPIEKYNNELGKVIDSIINQKYSNFYALLVGNNFSQEMSLMFEKLDSRFMFLESKSLESSFMESSSLDSNGVFDYAKAKNVGIEFFKSTIESNFVETNMESNFYKINLESSPNNTGGGGANTLYHNTSKIIESNTKDSKIQNIESKDTNSPLHCGGGSGGWVKNTTIESKEFNLQDDNTDSKNIESKIHTFKLNDKNTLHTHNSHLKIPKIDYIYFADSNISLRQDCLSECKKIIESNNDQDSNNPNKTPIEIIYFKIFNHFKDVETKDFMESLLYNIEHEVCGFNFITHLMTQEIPDFSFSYDILINFNFLVTKNITFMENIYDYMKLFSVLVIANASRIYIFPQNLAFQISMQNIDSNNTKEIIAKSYLNMALALSAFCEDSKEDSKNTTESNPKDSKENIESKIQDSKENIESKLIKQNITSLFTYHYYTKALKLLDNNPSDKIINQIESLSQKFQNIKPITSNNNSIESKLGQAVSQAKRNIKRTLKLPFTLLKIIKSNKNAKQQQENQTQIIESKDYKLGKAILESYTKNPLSFLALPITLPLLNRKIKKQLRKEANKIHEIQINPPNKTKPKLIINQADVGVGDYLGLRPLFPQIREYYKDYEITFLASHRYIDIVKEYDKDYIDVIIYCDINDEGKVFSDYKAFFESRFYDILLYPYTINDWFVHLSEIIKAKVKILNYTNPLFLGKNRCEENKIYYTNQIYTTQDDIFEIYRYKEFFESLFAKPLQTPSISLPLDQDRFSKINFDFTQKYAIIFPGTTDIHRMYDINNYAALAAHLHRKYGIISYILGAPHEDALASTITNDYIISLCGKYSLVEILYILNKSKLILCNDSGGYHLSMCVASNIIVISGGGVWTRFVNYPDEFKVGKLVSTPLPKMSLLIHTTNITLTTPY</sequence>
<dbReference type="Proteomes" id="UP000029714">
    <property type="component" value="Unassembled WGS sequence"/>
</dbReference>
<dbReference type="GO" id="GO:0005829">
    <property type="term" value="C:cytosol"/>
    <property type="evidence" value="ECO:0007669"/>
    <property type="project" value="TreeGrafter"/>
</dbReference>
<dbReference type="Pfam" id="PF01075">
    <property type="entry name" value="Glyco_transf_9"/>
    <property type="match status" value="1"/>
</dbReference>
<dbReference type="InterPro" id="IPR002201">
    <property type="entry name" value="Glyco_trans_9"/>
</dbReference>
<accession>A0A4U8T476</accession>
<dbReference type="SUPFAM" id="SSF53756">
    <property type="entry name" value="UDP-Glycosyltransferase/glycogen phosphorylase"/>
    <property type="match status" value="1"/>
</dbReference>
<dbReference type="InterPro" id="IPR051199">
    <property type="entry name" value="LPS_LOS_Heptosyltrfase"/>
</dbReference>
<evidence type="ECO:0000313" key="3">
    <source>
        <dbReference type="EMBL" id="TLD94320.1"/>
    </source>
</evidence>
<dbReference type="RefSeq" id="WP_034571246.1">
    <property type="nucleotide sequence ID" value="NZ_JRMP02000008.1"/>
</dbReference>
<keyword evidence="2" id="KW-0808">Transferase</keyword>
<protein>
    <submittedName>
        <fullName evidence="3">Lipopolysaccharide heptosyltransferase family protein</fullName>
    </submittedName>
</protein>
<reference evidence="3 4" key="1">
    <citation type="journal article" date="2014" name="Genome Announc.">
        <title>Draft genome sequences of eight enterohepatic helicobacter species isolated from both laboratory and wild rodents.</title>
        <authorList>
            <person name="Sheh A."/>
            <person name="Shen Z."/>
            <person name="Fox J.G."/>
        </authorList>
    </citation>
    <scope>NUCLEOTIDE SEQUENCE [LARGE SCALE GENOMIC DNA]</scope>
    <source>
        <strain evidence="3 4">MIT 97-6194</strain>
    </source>
</reference>
<comment type="caution">
    <text evidence="3">The sequence shown here is derived from an EMBL/GenBank/DDBJ whole genome shotgun (WGS) entry which is preliminary data.</text>
</comment>
<keyword evidence="1" id="KW-0328">Glycosyltransferase</keyword>